<reference evidence="1 2" key="1">
    <citation type="submission" date="2021-06" db="EMBL/GenBank/DDBJ databases">
        <authorList>
            <person name="Palmer J.M."/>
        </authorList>
    </citation>
    <scope>NUCLEOTIDE SEQUENCE [LARGE SCALE GENOMIC DNA]</scope>
    <source>
        <strain evidence="1 2">AS_MEX2019</strain>
        <tissue evidence="1">Muscle</tissue>
    </source>
</reference>
<accession>A0ABV0Z7H9</accession>
<dbReference type="EMBL" id="JAHRIP010056589">
    <property type="protein sequence ID" value="MEQ2302173.1"/>
    <property type="molecule type" value="Genomic_DNA"/>
</dbReference>
<evidence type="ECO:0000313" key="2">
    <source>
        <dbReference type="Proteomes" id="UP001469553"/>
    </source>
</evidence>
<keyword evidence="2" id="KW-1185">Reference proteome</keyword>
<gene>
    <name evidence="1" type="ORF">AMECASPLE_003891</name>
</gene>
<proteinExistence type="predicted"/>
<sequence>MHEHANSMQKNTTAGFEPRIFSLQVYSTNIYSLGLKIATKITGFLTTKLCFCVIERCKRPENPLMHTHLSLLSWTITPRQTVLELFLWAGLYAAI</sequence>
<organism evidence="1 2">
    <name type="scientific">Ameca splendens</name>
    <dbReference type="NCBI Taxonomy" id="208324"/>
    <lineage>
        <taxon>Eukaryota</taxon>
        <taxon>Metazoa</taxon>
        <taxon>Chordata</taxon>
        <taxon>Craniata</taxon>
        <taxon>Vertebrata</taxon>
        <taxon>Euteleostomi</taxon>
        <taxon>Actinopterygii</taxon>
        <taxon>Neopterygii</taxon>
        <taxon>Teleostei</taxon>
        <taxon>Neoteleostei</taxon>
        <taxon>Acanthomorphata</taxon>
        <taxon>Ovalentaria</taxon>
        <taxon>Atherinomorphae</taxon>
        <taxon>Cyprinodontiformes</taxon>
        <taxon>Goodeidae</taxon>
        <taxon>Ameca</taxon>
    </lineage>
</organism>
<name>A0ABV0Z7H9_9TELE</name>
<dbReference type="Proteomes" id="UP001469553">
    <property type="component" value="Unassembled WGS sequence"/>
</dbReference>
<protein>
    <submittedName>
        <fullName evidence="1">Uncharacterized protein</fullName>
    </submittedName>
</protein>
<evidence type="ECO:0000313" key="1">
    <source>
        <dbReference type="EMBL" id="MEQ2302173.1"/>
    </source>
</evidence>
<comment type="caution">
    <text evidence="1">The sequence shown here is derived from an EMBL/GenBank/DDBJ whole genome shotgun (WGS) entry which is preliminary data.</text>
</comment>